<protein>
    <submittedName>
        <fullName evidence="9">DMT family transporter</fullName>
    </submittedName>
</protein>
<keyword evidence="3 7" id="KW-0812">Transmembrane</keyword>
<dbReference type="Proteomes" id="UP000248886">
    <property type="component" value="Unassembled WGS sequence"/>
</dbReference>
<keyword evidence="4 7" id="KW-1133">Transmembrane helix</keyword>
<evidence type="ECO:0000313" key="10">
    <source>
        <dbReference type="Proteomes" id="UP000248886"/>
    </source>
</evidence>
<accession>A0A2W1K6F8</accession>
<evidence type="ECO:0000256" key="5">
    <source>
        <dbReference type="ARBA" id="ARBA00023136"/>
    </source>
</evidence>
<comment type="subcellular location">
    <subcellularLocation>
        <location evidence="1">Cell membrane</location>
        <topology evidence="1">Multi-pass membrane protein</topology>
    </subcellularLocation>
</comment>
<feature type="transmembrane region" description="Helical" evidence="7">
    <location>
        <begin position="278"/>
        <end position="298"/>
    </location>
</feature>
<dbReference type="EMBL" id="QKQP01000001">
    <property type="protein sequence ID" value="PZD82010.1"/>
    <property type="molecule type" value="Genomic_DNA"/>
</dbReference>
<feature type="domain" description="EamA" evidence="8">
    <location>
        <begin position="106"/>
        <end position="233"/>
    </location>
</feature>
<dbReference type="InterPro" id="IPR051258">
    <property type="entry name" value="Diverse_Substrate_Transporter"/>
</dbReference>
<feature type="transmembrane region" description="Helical" evidence="7">
    <location>
        <begin position="310"/>
        <end position="331"/>
    </location>
</feature>
<gene>
    <name evidence="9" type="ORF">DN052_02835</name>
</gene>
<feature type="transmembrane region" description="Helical" evidence="7">
    <location>
        <begin position="103"/>
        <end position="123"/>
    </location>
</feature>
<feature type="transmembrane region" description="Helical" evidence="7">
    <location>
        <begin position="163"/>
        <end position="184"/>
    </location>
</feature>
<keyword evidence="5 7" id="KW-0472">Membrane</keyword>
<dbReference type="SUPFAM" id="SSF103481">
    <property type="entry name" value="Multidrug resistance efflux transporter EmrE"/>
    <property type="match status" value="2"/>
</dbReference>
<feature type="transmembrane region" description="Helical" evidence="7">
    <location>
        <begin position="217"/>
        <end position="234"/>
    </location>
</feature>
<sequence>MVDMVLLTKVFYHCSIYIEQPYNLPRGSPDKQHFCQRRQPSQGDRGSQRSWASRTASIIPSKRTYAATNTRISPTCIAQRRRSKPHPPGEKHMIEQPAQIHHSYLRLIGTMALWGGVPVVMKVTLSGLDPATFNFFRYLLALTILFPLLKYNRVPRIPARVKVYLMLLGACTLFPYSELFLIGLEHTSAATAGLLNGLTPVIVLLLGLLLRMERPTWRIIVGMLVSYAGVYYFISTGQPATGTTHGDIYGIFLVSLAVIAFSVFSLSNSKHNRNYPSLVVTTYVFLGTFLAFIPATIWDWWTQPAQHVGMANVAGILYMAVPASVIGYLWFSHGARALGAYKSGLFLNLVPVFAVGFSILFLQERLASRQWLGVLVILAGIVWTSIARSPPAAGSAESTDEIKQS</sequence>
<feature type="transmembrane region" description="Helical" evidence="7">
    <location>
        <begin position="135"/>
        <end position="151"/>
    </location>
</feature>
<evidence type="ECO:0000256" key="3">
    <source>
        <dbReference type="ARBA" id="ARBA00022692"/>
    </source>
</evidence>
<name>A0A2W1K6F8_ACIFR</name>
<feature type="transmembrane region" description="Helical" evidence="7">
    <location>
        <begin position="343"/>
        <end position="362"/>
    </location>
</feature>
<evidence type="ECO:0000256" key="2">
    <source>
        <dbReference type="ARBA" id="ARBA00022475"/>
    </source>
</evidence>
<feature type="region of interest" description="Disordered" evidence="6">
    <location>
        <begin position="28"/>
        <end position="53"/>
    </location>
</feature>
<organism evidence="9 10">
    <name type="scientific">Acidithiobacillus ferrooxidans</name>
    <name type="common">Thiobacillus ferrooxidans</name>
    <dbReference type="NCBI Taxonomy" id="920"/>
    <lineage>
        <taxon>Bacteria</taxon>
        <taxon>Pseudomonadati</taxon>
        <taxon>Pseudomonadota</taxon>
        <taxon>Acidithiobacillia</taxon>
        <taxon>Acidithiobacillales</taxon>
        <taxon>Acidithiobacillaceae</taxon>
        <taxon>Acidithiobacillus</taxon>
    </lineage>
</organism>
<evidence type="ECO:0000256" key="1">
    <source>
        <dbReference type="ARBA" id="ARBA00004651"/>
    </source>
</evidence>
<feature type="compositionally biased region" description="Polar residues" evidence="6">
    <location>
        <begin position="38"/>
        <end position="53"/>
    </location>
</feature>
<dbReference type="PANTHER" id="PTHR42920:SF11">
    <property type="entry name" value="INNER MEMBRANE PROTEIN YTFF"/>
    <property type="match status" value="1"/>
</dbReference>
<dbReference type="GO" id="GO:0005886">
    <property type="term" value="C:plasma membrane"/>
    <property type="evidence" value="ECO:0007669"/>
    <property type="project" value="UniProtKB-SubCell"/>
</dbReference>
<feature type="domain" description="EamA" evidence="8">
    <location>
        <begin position="249"/>
        <end position="385"/>
    </location>
</feature>
<reference evidence="9 10" key="1">
    <citation type="submission" date="2018-06" db="EMBL/GenBank/DDBJ databases">
        <title>Draft sequence of Acidithiobacillus ferrooxidans CCM 4253.</title>
        <authorList>
            <person name="Moya-Beltran A."/>
            <person name="Castro M."/>
            <person name="Covarrubias P.C."/>
            <person name="Issotta F."/>
            <person name="Janiczek O."/>
            <person name="Mandl M."/>
            <person name="Kucera J."/>
            <person name="Quatrini R."/>
        </authorList>
    </citation>
    <scope>NUCLEOTIDE SEQUENCE [LARGE SCALE GENOMIC DNA]</scope>
    <source>
        <strain evidence="9 10">CCM 4253</strain>
    </source>
</reference>
<evidence type="ECO:0000256" key="6">
    <source>
        <dbReference type="SAM" id="MobiDB-lite"/>
    </source>
</evidence>
<dbReference type="OrthoDB" id="9806889at2"/>
<comment type="caution">
    <text evidence="9">The sequence shown here is derived from an EMBL/GenBank/DDBJ whole genome shotgun (WGS) entry which is preliminary data.</text>
</comment>
<feature type="transmembrane region" description="Helical" evidence="7">
    <location>
        <begin position="368"/>
        <end position="386"/>
    </location>
</feature>
<dbReference type="InterPro" id="IPR037185">
    <property type="entry name" value="EmrE-like"/>
</dbReference>
<dbReference type="InterPro" id="IPR000620">
    <property type="entry name" value="EamA_dom"/>
</dbReference>
<feature type="transmembrane region" description="Helical" evidence="7">
    <location>
        <begin position="190"/>
        <end position="210"/>
    </location>
</feature>
<dbReference type="AlphaFoldDB" id="A0A2W1K6F8"/>
<evidence type="ECO:0000256" key="7">
    <source>
        <dbReference type="SAM" id="Phobius"/>
    </source>
</evidence>
<keyword evidence="2" id="KW-1003">Cell membrane</keyword>
<dbReference type="Pfam" id="PF00892">
    <property type="entry name" value="EamA"/>
    <property type="match status" value="2"/>
</dbReference>
<evidence type="ECO:0000256" key="4">
    <source>
        <dbReference type="ARBA" id="ARBA00022989"/>
    </source>
</evidence>
<evidence type="ECO:0000313" key="9">
    <source>
        <dbReference type="EMBL" id="PZD82010.1"/>
    </source>
</evidence>
<evidence type="ECO:0000259" key="8">
    <source>
        <dbReference type="Pfam" id="PF00892"/>
    </source>
</evidence>
<feature type="transmembrane region" description="Helical" evidence="7">
    <location>
        <begin position="246"/>
        <end position="266"/>
    </location>
</feature>
<proteinExistence type="predicted"/>
<dbReference type="PANTHER" id="PTHR42920">
    <property type="entry name" value="OS03G0707200 PROTEIN-RELATED"/>
    <property type="match status" value="1"/>
</dbReference>